<name>A0A2A2GA26_9BACT</name>
<dbReference type="Proteomes" id="UP000218831">
    <property type="component" value="Unassembled WGS sequence"/>
</dbReference>
<evidence type="ECO:0000259" key="1">
    <source>
        <dbReference type="Pfam" id="PF00501"/>
    </source>
</evidence>
<protein>
    <recommendedName>
        <fullName evidence="1">AMP-dependent synthetase/ligase domain-containing protein</fullName>
    </recommendedName>
</protein>
<comment type="caution">
    <text evidence="2">The sequence shown here is derived from an EMBL/GenBank/DDBJ whole genome shotgun (WGS) entry which is preliminary data.</text>
</comment>
<organism evidence="2 3">
    <name type="scientific">Fodinibius salipaludis</name>
    <dbReference type="NCBI Taxonomy" id="2032627"/>
    <lineage>
        <taxon>Bacteria</taxon>
        <taxon>Pseudomonadati</taxon>
        <taxon>Balneolota</taxon>
        <taxon>Balneolia</taxon>
        <taxon>Balneolales</taxon>
        <taxon>Balneolaceae</taxon>
        <taxon>Fodinibius</taxon>
    </lineage>
</organism>
<dbReference type="GO" id="GO:0005737">
    <property type="term" value="C:cytoplasm"/>
    <property type="evidence" value="ECO:0007669"/>
    <property type="project" value="TreeGrafter"/>
</dbReference>
<dbReference type="GO" id="GO:0043041">
    <property type="term" value="P:amino acid activation for nonribosomal peptide biosynthetic process"/>
    <property type="evidence" value="ECO:0007669"/>
    <property type="project" value="TreeGrafter"/>
</dbReference>
<keyword evidence="3" id="KW-1185">Reference proteome</keyword>
<dbReference type="SUPFAM" id="SSF56801">
    <property type="entry name" value="Acetyl-CoA synthetase-like"/>
    <property type="match status" value="1"/>
</dbReference>
<reference evidence="2 3" key="1">
    <citation type="submission" date="2017-08" db="EMBL/GenBank/DDBJ databases">
        <title>Aliifodinibius alkalisoli sp. nov., isolated from saline alkaline soil.</title>
        <authorList>
            <person name="Liu D."/>
            <person name="Zhang G."/>
        </authorList>
    </citation>
    <scope>NUCLEOTIDE SEQUENCE [LARGE SCALE GENOMIC DNA]</scope>
    <source>
        <strain evidence="2 3">WN023</strain>
    </source>
</reference>
<gene>
    <name evidence="2" type="ORF">CK503_10120</name>
</gene>
<dbReference type="OrthoDB" id="763905at2"/>
<accession>A0A2A2GA26</accession>
<dbReference type="AlphaFoldDB" id="A0A2A2GA26"/>
<dbReference type="PANTHER" id="PTHR45527:SF1">
    <property type="entry name" value="FATTY ACID SYNTHASE"/>
    <property type="match status" value="1"/>
</dbReference>
<evidence type="ECO:0000313" key="3">
    <source>
        <dbReference type="Proteomes" id="UP000218831"/>
    </source>
</evidence>
<evidence type="ECO:0000313" key="2">
    <source>
        <dbReference type="EMBL" id="PAU94010.1"/>
    </source>
</evidence>
<feature type="domain" description="AMP-dependent synthetase/ligase" evidence="1">
    <location>
        <begin position="35"/>
        <end position="205"/>
    </location>
</feature>
<dbReference type="InterPro" id="IPR000873">
    <property type="entry name" value="AMP-dep_synth/lig_dom"/>
</dbReference>
<dbReference type="FunFam" id="3.40.50.980:FF:000001">
    <property type="entry name" value="Non-ribosomal peptide synthetase"/>
    <property type="match status" value="1"/>
</dbReference>
<dbReference type="PANTHER" id="PTHR45527">
    <property type="entry name" value="NONRIBOSOMAL PEPTIDE SYNTHETASE"/>
    <property type="match status" value="1"/>
</dbReference>
<dbReference type="Gene3D" id="3.40.50.980">
    <property type="match status" value="2"/>
</dbReference>
<dbReference type="Pfam" id="PF00501">
    <property type="entry name" value="AMP-binding"/>
    <property type="match status" value="1"/>
</dbReference>
<dbReference type="EMBL" id="NSKE01000006">
    <property type="protein sequence ID" value="PAU94010.1"/>
    <property type="molecule type" value="Genomic_DNA"/>
</dbReference>
<sequence>MALNKFDLEIVSSNGKANPAIFFKTITEWLNRGFEEHKTSIALHFGNEGLTYEELYKLSNTIAHYLIAQGIGKGDRIGISLDRSPEMIASIIGILKAGAAYVPLDPHYLIDRLQIMREDAGLSLLIAHKKFSDRFEINSDQVFFWEKIERELGKYSDLSPSVDISGEDVAYVIFTSGSTERPKGIEMPHRALSNLIDWQLGREYFKREAKVFQYKF</sequence>
<dbReference type="GO" id="GO:0031177">
    <property type="term" value="F:phosphopantetheine binding"/>
    <property type="evidence" value="ECO:0007669"/>
    <property type="project" value="TreeGrafter"/>
</dbReference>
<dbReference type="GO" id="GO:0044550">
    <property type="term" value="P:secondary metabolite biosynthetic process"/>
    <property type="evidence" value="ECO:0007669"/>
    <property type="project" value="TreeGrafter"/>
</dbReference>
<proteinExistence type="predicted"/>
<dbReference type="RefSeq" id="WP_095606686.1">
    <property type="nucleotide sequence ID" value="NZ_NSKE01000006.1"/>
</dbReference>